<dbReference type="RefSeq" id="WP_129222083.1">
    <property type="nucleotide sequence ID" value="NZ_QYBC01000036.1"/>
</dbReference>
<gene>
    <name evidence="11" type="ORF">D3272_25605</name>
</gene>
<evidence type="ECO:0000313" key="11">
    <source>
        <dbReference type="EMBL" id="RYB01520.1"/>
    </source>
</evidence>
<dbReference type="OrthoDB" id="9763189at2"/>
<dbReference type="PANTHER" id="PTHR48095:SF2">
    <property type="entry name" value="BIOTIN CARBOXYLASE, CHLOROPLASTIC"/>
    <property type="match status" value="1"/>
</dbReference>
<comment type="function">
    <text evidence="1">This protein is a component of the acetyl coenzyme A carboxylase complex; first, biotin carboxylase catalyzes the carboxylation of the carrier protein and then the transcarboxylase transfers the carboxyl group to form malonyl-CoA.</text>
</comment>
<dbReference type="Pfam" id="PF00289">
    <property type="entry name" value="Biotin_carb_N"/>
    <property type="match status" value="1"/>
</dbReference>
<dbReference type="PROSITE" id="PS50979">
    <property type="entry name" value="BC"/>
    <property type="match status" value="1"/>
</dbReference>
<dbReference type="InterPro" id="IPR005482">
    <property type="entry name" value="Biotin_COase_C"/>
</dbReference>
<reference evidence="11 12" key="1">
    <citation type="submission" date="2018-09" db="EMBL/GenBank/DDBJ databases">
        <authorList>
            <person name="Grouzdev D.S."/>
            <person name="Krutkina M.S."/>
        </authorList>
    </citation>
    <scope>NUCLEOTIDE SEQUENCE [LARGE SCALE GENOMIC DNA]</scope>
    <source>
        <strain evidence="11 12">RmlP001</strain>
    </source>
</reference>
<keyword evidence="12" id="KW-1185">Reference proteome</keyword>
<dbReference type="AlphaFoldDB" id="A0A4Q2R7W3"/>
<dbReference type="InterPro" id="IPR011764">
    <property type="entry name" value="Biotin_carboxylation_dom"/>
</dbReference>
<dbReference type="GO" id="GO:0046872">
    <property type="term" value="F:metal ion binding"/>
    <property type="evidence" value="ECO:0007669"/>
    <property type="project" value="InterPro"/>
</dbReference>
<dbReference type="SUPFAM" id="SSF56059">
    <property type="entry name" value="Glutathione synthetase ATP-binding domain-like"/>
    <property type="match status" value="1"/>
</dbReference>
<dbReference type="Gene3D" id="3.30.470.20">
    <property type="entry name" value="ATP-grasp fold, B domain"/>
    <property type="match status" value="1"/>
</dbReference>
<feature type="domain" description="Biotin carboxylation" evidence="10">
    <location>
        <begin position="2"/>
        <end position="446"/>
    </location>
</feature>
<dbReference type="InterPro" id="IPR005481">
    <property type="entry name" value="BC-like_N"/>
</dbReference>
<dbReference type="Pfam" id="PF02785">
    <property type="entry name" value="Biotin_carb_C"/>
    <property type="match status" value="1"/>
</dbReference>
<accession>A0A4Q2R7W3</accession>
<dbReference type="InterPro" id="IPR016185">
    <property type="entry name" value="PreATP-grasp_dom_sf"/>
</dbReference>
<keyword evidence="3" id="KW-0436">Ligase</keyword>
<dbReference type="FunFam" id="3.40.50.20:FF:000010">
    <property type="entry name" value="Propionyl-CoA carboxylase subunit alpha"/>
    <property type="match status" value="1"/>
</dbReference>
<protein>
    <recommendedName>
        <fullName evidence="2">biotin carboxylase</fullName>
        <ecNumber evidence="2">6.3.4.14</ecNumber>
    </recommendedName>
</protein>
<dbReference type="EMBL" id="QYBC01000036">
    <property type="protein sequence ID" value="RYB01520.1"/>
    <property type="molecule type" value="Genomic_DNA"/>
</dbReference>
<evidence type="ECO:0000256" key="6">
    <source>
        <dbReference type="ARBA" id="ARBA00023267"/>
    </source>
</evidence>
<dbReference type="SUPFAM" id="SSF52440">
    <property type="entry name" value="PreATP-grasp domain"/>
    <property type="match status" value="1"/>
</dbReference>
<comment type="caution">
    <text evidence="11">The sequence shown here is derived from an EMBL/GenBank/DDBJ whole genome shotgun (WGS) entry which is preliminary data.</text>
</comment>
<sequence>MAIRKLLVANRGEIAVRIIRAARKLGIATVQVHSRADADMLAVRLADEAVDIGPPSAAKSYLNVAAIVEAAKASGADAIHPGYGFLSENADFAEAVAAANLVFVGPTPDTIRTMGDKAAARAAARAAGVPVVPGSDGIVTVETAPAIAAGIGFPVMVKAAAGGGGRGIRIARDADELAALLPQASAEAQAAFGDGSLYLERFIGRARHVEVQVLGDGRSAIHLGERECSLQRRRQKVWEEAPAPGLPDEARAALCSSAVRLAEACRYSGAGTLEYLYDDATGEFFFIEMNTRIQVEHPVTEMVTGVDLVEEMIRIAGGEPLRHRQADIVTRGHAVEVRINAEDPTRDFRPAPGTVTALALPGGFGVRFDTMLYPGYTVPPFYDSLLGKLIVWDGTREGALARLRAALGELGVDGIATTAGLHAALVRDPDVAAGRFHTRWLEDWLERRPLAPVPQKETAP</sequence>
<organism evidence="11 12">
    <name type="scientific">Lichenibacterium ramalinae</name>
    <dbReference type="NCBI Taxonomy" id="2316527"/>
    <lineage>
        <taxon>Bacteria</taxon>
        <taxon>Pseudomonadati</taxon>
        <taxon>Pseudomonadota</taxon>
        <taxon>Alphaproteobacteria</taxon>
        <taxon>Hyphomicrobiales</taxon>
        <taxon>Lichenihabitantaceae</taxon>
        <taxon>Lichenibacterium</taxon>
    </lineage>
</organism>
<dbReference type="GO" id="GO:0004075">
    <property type="term" value="F:biotin carboxylase activity"/>
    <property type="evidence" value="ECO:0007669"/>
    <property type="project" value="UniProtKB-EC"/>
</dbReference>
<dbReference type="InterPro" id="IPR011054">
    <property type="entry name" value="Rudment_hybrid_motif"/>
</dbReference>
<reference evidence="11 12" key="2">
    <citation type="submission" date="2019-02" db="EMBL/GenBank/DDBJ databases">
        <title>'Lichenibacterium ramalinii' gen. nov. sp. nov., 'Lichenibacterium minor' gen. nov. sp. nov.</title>
        <authorList>
            <person name="Pankratov T."/>
        </authorList>
    </citation>
    <scope>NUCLEOTIDE SEQUENCE [LARGE SCALE GENOMIC DNA]</scope>
    <source>
        <strain evidence="11 12">RmlP001</strain>
    </source>
</reference>
<dbReference type="SMART" id="SM00878">
    <property type="entry name" value="Biotin_carb_C"/>
    <property type="match status" value="1"/>
</dbReference>
<keyword evidence="5 8" id="KW-0067">ATP-binding</keyword>
<keyword evidence="4 8" id="KW-0547">Nucleotide-binding</keyword>
<dbReference type="NCBIfam" id="NF009471">
    <property type="entry name" value="PRK12833.1"/>
    <property type="match status" value="1"/>
</dbReference>
<evidence type="ECO:0000313" key="12">
    <source>
        <dbReference type="Proteomes" id="UP000289411"/>
    </source>
</evidence>
<evidence type="ECO:0000256" key="3">
    <source>
        <dbReference type="ARBA" id="ARBA00022598"/>
    </source>
</evidence>
<evidence type="ECO:0000256" key="5">
    <source>
        <dbReference type="ARBA" id="ARBA00022840"/>
    </source>
</evidence>
<comment type="catalytic activity">
    <reaction evidence="7">
        <text>N(6)-biotinyl-L-lysyl-[protein] + hydrogencarbonate + ATP = N(6)-carboxybiotinyl-L-lysyl-[protein] + ADP + phosphate + H(+)</text>
        <dbReference type="Rhea" id="RHEA:13501"/>
        <dbReference type="Rhea" id="RHEA-COMP:10505"/>
        <dbReference type="Rhea" id="RHEA-COMP:10506"/>
        <dbReference type="ChEBI" id="CHEBI:15378"/>
        <dbReference type="ChEBI" id="CHEBI:17544"/>
        <dbReference type="ChEBI" id="CHEBI:30616"/>
        <dbReference type="ChEBI" id="CHEBI:43474"/>
        <dbReference type="ChEBI" id="CHEBI:83144"/>
        <dbReference type="ChEBI" id="CHEBI:83145"/>
        <dbReference type="ChEBI" id="CHEBI:456216"/>
        <dbReference type="EC" id="6.3.4.14"/>
    </reaction>
</comment>
<evidence type="ECO:0000256" key="8">
    <source>
        <dbReference type="PROSITE-ProRule" id="PRU00409"/>
    </source>
</evidence>
<name>A0A4Q2R7W3_9HYPH</name>
<dbReference type="PANTHER" id="PTHR48095">
    <property type="entry name" value="PYRUVATE CARBOXYLASE SUBUNIT A"/>
    <property type="match status" value="1"/>
</dbReference>
<keyword evidence="6" id="KW-0092">Biotin</keyword>
<dbReference type="PROSITE" id="PS00866">
    <property type="entry name" value="CPSASE_1"/>
    <property type="match status" value="1"/>
</dbReference>
<dbReference type="InterPro" id="IPR005479">
    <property type="entry name" value="CPAse_ATP-bd"/>
</dbReference>
<evidence type="ECO:0000256" key="7">
    <source>
        <dbReference type="ARBA" id="ARBA00048600"/>
    </source>
</evidence>
<evidence type="ECO:0000259" key="9">
    <source>
        <dbReference type="PROSITE" id="PS50975"/>
    </source>
</evidence>
<evidence type="ECO:0000259" key="10">
    <source>
        <dbReference type="PROSITE" id="PS50979"/>
    </source>
</evidence>
<dbReference type="Pfam" id="PF02786">
    <property type="entry name" value="CPSase_L_D2"/>
    <property type="match status" value="1"/>
</dbReference>
<dbReference type="SUPFAM" id="SSF51246">
    <property type="entry name" value="Rudiment single hybrid motif"/>
    <property type="match status" value="1"/>
</dbReference>
<dbReference type="EC" id="6.3.4.14" evidence="2"/>
<dbReference type="Proteomes" id="UP000289411">
    <property type="component" value="Unassembled WGS sequence"/>
</dbReference>
<dbReference type="PROSITE" id="PS00867">
    <property type="entry name" value="CPSASE_2"/>
    <property type="match status" value="1"/>
</dbReference>
<dbReference type="InterPro" id="IPR051602">
    <property type="entry name" value="ACC_Biotin_Carboxylase"/>
</dbReference>
<dbReference type="InterPro" id="IPR011761">
    <property type="entry name" value="ATP-grasp"/>
</dbReference>
<dbReference type="FunFam" id="3.30.1490.20:FF:000018">
    <property type="entry name" value="Biotin carboxylase"/>
    <property type="match status" value="1"/>
</dbReference>
<dbReference type="NCBIfam" id="NF006367">
    <property type="entry name" value="PRK08591.1"/>
    <property type="match status" value="1"/>
</dbReference>
<evidence type="ECO:0000256" key="1">
    <source>
        <dbReference type="ARBA" id="ARBA00003761"/>
    </source>
</evidence>
<evidence type="ECO:0000256" key="2">
    <source>
        <dbReference type="ARBA" id="ARBA00013263"/>
    </source>
</evidence>
<proteinExistence type="predicted"/>
<dbReference type="GO" id="GO:0005524">
    <property type="term" value="F:ATP binding"/>
    <property type="evidence" value="ECO:0007669"/>
    <property type="project" value="UniProtKB-UniRule"/>
</dbReference>
<feature type="domain" description="ATP-grasp" evidence="9">
    <location>
        <begin position="121"/>
        <end position="317"/>
    </location>
</feature>
<dbReference type="PROSITE" id="PS50975">
    <property type="entry name" value="ATP_GRASP"/>
    <property type="match status" value="1"/>
</dbReference>
<evidence type="ECO:0000256" key="4">
    <source>
        <dbReference type="ARBA" id="ARBA00022741"/>
    </source>
</evidence>